<organism evidence="2 3">
    <name type="scientific">Microbacterium hydrocarbonoxydans</name>
    <dbReference type="NCBI Taxonomy" id="273678"/>
    <lineage>
        <taxon>Bacteria</taxon>
        <taxon>Bacillati</taxon>
        <taxon>Actinomycetota</taxon>
        <taxon>Actinomycetes</taxon>
        <taxon>Micrococcales</taxon>
        <taxon>Microbacteriaceae</taxon>
        <taxon>Microbacterium</taxon>
    </lineage>
</organism>
<dbReference type="EMBL" id="FNSQ01000005">
    <property type="protein sequence ID" value="SEB82992.1"/>
    <property type="molecule type" value="Genomic_DNA"/>
</dbReference>
<reference evidence="3" key="1">
    <citation type="submission" date="2016-10" db="EMBL/GenBank/DDBJ databases">
        <authorList>
            <person name="Varghese N."/>
            <person name="Submissions S."/>
        </authorList>
    </citation>
    <scope>NUCLEOTIDE SEQUENCE [LARGE SCALE GENOMIC DNA]</scope>
    <source>
        <strain evidence="3">DSM 16089</strain>
    </source>
</reference>
<evidence type="ECO:0000313" key="3">
    <source>
        <dbReference type="Proteomes" id="UP000183750"/>
    </source>
</evidence>
<keyword evidence="3" id="KW-1185">Reference proteome</keyword>
<accession>A0A1H4MKV4</accession>
<evidence type="ECO:0000256" key="1">
    <source>
        <dbReference type="SAM" id="MobiDB-lite"/>
    </source>
</evidence>
<dbReference type="AlphaFoldDB" id="A0A1H4MKV4"/>
<dbReference type="Proteomes" id="UP000183750">
    <property type="component" value="Unassembled WGS sequence"/>
</dbReference>
<sequence>MSGASAVQVEPLETLTGTGTQTHFRKRYRTC</sequence>
<feature type="region of interest" description="Disordered" evidence="1">
    <location>
        <begin position="1"/>
        <end position="31"/>
    </location>
</feature>
<evidence type="ECO:0000313" key="2">
    <source>
        <dbReference type="EMBL" id="SEB82992.1"/>
    </source>
</evidence>
<proteinExistence type="predicted"/>
<gene>
    <name evidence="2" type="ORF">SAMN04489807_2162</name>
</gene>
<protein>
    <submittedName>
        <fullName evidence="2">Uncharacterized protein</fullName>
    </submittedName>
</protein>
<name>A0A1H4MKV4_9MICO</name>